<dbReference type="RefSeq" id="WP_007035455.1">
    <property type="nucleotide sequence ID" value="NZ_AOHO01000085.1"/>
</dbReference>
<dbReference type="OrthoDB" id="9970266at2"/>
<dbReference type="Proteomes" id="UP000054226">
    <property type="component" value="Unassembled WGS sequence"/>
</dbReference>
<evidence type="ECO:0000313" key="2">
    <source>
        <dbReference type="Proteomes" id="UP000054226"/>
    </source>
</evidence>
<sequence length="106" mass="11257">MGDGLNMYVDATGYQVKALTAIGEDAGVACQAVRADIDWLSGTLGGGPMGARFKTEYEASRVSLEQRVDTSRQRTGDLGVAGQLCVDNYVTADAHAEAELLRVRFG</sequence>
<comment type="caution">
    <text evidence="1">The sequence shown here is derived from an EMBL/GenBank/DDBJ whole genome shotgun (WGS) entry which is preliminary data.</text>
</comment>
<dbReference type="EMBL" id="AOHO01000085">
    <property type="protein sequence ID" value="EME50465.1"/>
    <property type="molecule type" value="Genomic_DNA"/>
</dbReference>
<evidence type="ECO:0008006" key="3">
    <source>
        <dbReference type="Google" id="ProtNLM"/>
    </source>
</evidence>
<evidence type="ECO:0000313" key="1">
    <source>
        <dbReference type="EMBL" id="EME50465.1"/>
    </source>
</evidence>
<gene>
    <name evidence="1" type="ORF">H074_38428</name>
</gene>
<protein>
    <recommendedName>
        <fullName evidence="3">ESX-1 secretion-associated protein</fullName>
    </recommendedName>
</protein>
<name>M2XMT1_9PSEU</name>
<organism evidence="1 2">
    <name type="scientific">Amycolatopsis decaplanina DSM 44594</name>
    <dbReference type="NCBI Taxonomy" id="1284240"/>
    <lineage>
        <taxon>Bacteria</taxon>
        <taxon>Bacillati</taxon>
        <taxon>Actinomycetota</taxon>
        <taxon>Actinomycetes</taxon>
        <taxon>Pseudonocardiales</taxon>
        <taxon>Pseudonocardiaceae</taxon>
        <taxon>Amycolatopsis</taxon>
    </lineage>
</organism>
<keyword evidence="2" id="KW-1185">Reference proteome</keyword>
<proteinExistence type="predicted"/>
<accession>M2XMT1</accession>
<dbReference type="AlphaFoldDB" id="M2XMT1"/>
<dbReference type="PATRIC" id="fig|1284240.4.peg.7835"/>
<reference evidence="1 2" key="1">
    <citation type="journal article" date="2013" name="Genome Announc.">
        <title>Draft Genome Sequence of Amycolatopsis decaplanina Strain DSM 44594T.</title>
        <authorList>
            <person name="Kaur N."/>
            <person name="Kumar S."/>
            <person name="Bala M."/>
            <person name="Raghava G.P."/>
            <person name="Mayilraj S."/>
        </authorList>
    </citation>
    <scope>NUCLEOTIDE SEQUENCE [LARGE SCALE GENOMIC DNA]</scope>
    <source>
        <strain evidence="1 2">DSM 44594</strain>
    </source>
</reference>